<keyword evidence="2" id="KW-0479">Metal-binding</keyword>
<dbReference type="InterPro" id="IPR008584">
    <property type="entry name" value="CXXC_Zn-binding_euk"/>
</dbReference>
<dbReference type="Pfam" id="PF05907">
    <property type="entry name" value="CXXC_Zn-b_euk"/>
    <property type="match status" value="1"/>
</dbReference>
<dbReference type="PANTHER" id="PTHR12857">
    <property type="entry name" value="CXXC MOTIF CONTAINING ZINC BINDING PROTEIN"/>
    <property type="match status" value="1"/>
</dbReference>
<comment type="similarity">
    <text evidence="1">Belongs to the UPF0587 family.</text>
</comment>
<accession>A0A9P6WC64</accession>
<keyword evidence="5" id="KW-1185">Reference proteome</keyword>
<sequence length="182" mass="21096">MLYLLITAEFSENIEKLYVADTETDPAEYSFKLKCTKCGELAEKVIHFNLFEKHENSGSKGENSFTMKCKFCESDNSILANSFEHSLFAQQAEHSNNDRRKKFGLNGNKTDINSYAAIMQLDSRGWDIENFFFNELPFKVELRTGTVMDCQFDEDGTWYDYDDESGEEVNIVDFKYKIEKGK</sequence>
<dbReference type="Proteomes" id="UP000750334">
    <property type="component" value="Unassembled WGS sequence"/>
</dbReference>
<gene>
    <name evidence="4" type="ORF">C6P45_003119</name>
</gene>
<organism evidence="4 5">
    <name type="scientific">Maudiozyma exigua</name>
    <name type="common">Yeast</name>
    <name type="synonym">Kazachstania exigua</name>
    <dbReference type="NCBI Taxonomy" id="34358"/>
    <lineage>
        <taxon>Eukaryota</taxon>
        <taxon>Fungi</taxon>
        <taxon>Dikarya</taxon>
        <taxon>Ascomycota</taxon>
        <taxon>Saccharomycotina</taxon>
        <taxon>Saccharomycetes</taxon>
        <taxon>Saccharomycetales</taxon>
        <taxon>Saccharomycetaceae</taxon>
        <taxon>Maudiozyma</taxon>
    </lineage>
</organism>
<evidence type="ECO:0000256" key="1">
    <source>
        <dbReference type="ARBA" id="ARBA00007818"/>
    </source>
</evidence>
<dbReference type="EMBL" id="PUHR01000030">
    <property type="protein sequence ID" value="KAG0669955.1"/>
    <property type="molecule type" value="Genomic_DNA"/>
</dbReference>
<evidence type="ECO:0000256" key="2">
    <source>
        <dbReference type="ARBA" id="ARBA00022723"/>
    </source>
</evidence>
<dbReference type="GO" id="GO:0008270">
    <property type="term" value="F:zinc ion binding"/>
    <property type="evidence" value="ECO:0007669"/>
    <property type="project" value="TreeGrafter"/>
</dbReference>
<evidence type="ECO:0000313" key="5">
    <source>
        <dbReference type="Proteomes" id="UP000750334"/>
    </source>
</evidence>
<dbReference type="PANTHER" id="PTHR12857:SF0">
    <property type="entry name" value="CXXC MOTIF CONTAINING ZINC BINDING PROTEIN"/>
    <property type="match status" value="1"/>
</dbReference>
<proteinExistence type="inferred from homology"/>
<dbReference type="OrthoDB" id="10248838at2759"/>
<dbReference type="SUPFAM" id="SSF141678">
    <property type="entry name" value="MAL13P1.257-like"/>
    <property type="match status" value="1"/>
</dbReference>
<evidence type="ECO:0000256" key="3">
    <source>
        <dbReference type="ARBA" id="ARBA00022833"/>
    </source>
</evidence>
<name>A0A9P6WC64_MAUEX</name>
<reference evidence="4 5" key="1">
    <citation type="submission" date="2020-11" db="EMBL/GenBank/DDBJ databases">
        <title>Kefir isolates.</title>
        <authorList>
            <person name="Marcisauskas S."/>
            <person name="Kim Y."/>
            <person name="Blasche S."/>
        </authorList>
    </citation>
    <scope>NUCLEOTIDE SEQUENCE [LARGE SCALE GENOMIC DNA]</scope>
    <source>
        <strain evidence="4 5">OG2</strain>
    </source>
</reference>
<dbReference type="AlphaFoldDB" id="A0A9P6WC64"/>
<comment type="caution">
    <text evidence="4">The sequence shown here is derived from an EMBL/GenBank/DDBJ whole genome shotgun (WGS) entry which is preliminary data.</text>
</comment>
<protein>
    <submittedName>
        <fullName evidence="4">Uncharacterized protein</fullName>
    </submittedName>
</protein>
<evidence type="ECO:0000313" key="4">
    <source>
        <dbReference type="EMBL" id="KAG0669955.1"/>
    </source>
</evidence>
<keyword evidence="3" id="KW-0862">Zinc</keyword>